<dbReference type="SUPFAM" id="SSF140736">
    <property type="entry name" value="Rv1873-like"/>
    <property type="match status" value="1"/>
</dbReference>
<dbReference type="EMBL" id="BAABHV010000005">
    <property type="protein sequence ID" value="GAA5048653.1"/>
    <property type="molecule type" value="Genomic_DNA"/>
</dbReference>
<organism evidence="1 2">
    <name type="scientific">Erythrobacter westpacificensis</name>
    <dbReference type="NCBI Taxonomy" id="1055231"/>
    <lineage>
        <taxon>Bacteria</taxon>
        <taxon>Pseudomonadati</taxon>
        <taxon>Pseudomonadota</taxon>
        <taxon>Alphaproteobacteria</taxon>
        <taxon>Sphingomonadales</taxon>
        <taxon>Erythrobacteraceae</taxon>
        <taxon>Erythrobacter/Porphyrobacter group</taxon>
        <taxon>Erythrobacter</taxon>
    </lineage>
</organism>
<protein>
    <submittedName>
        <fullName evidence="1">DUF1810 domain-containing protein</fullName>
    </submittedName>
</protein>
<evidence type="ECO:0000313" key="1">
    <source>
        <dbReference type="EMBL" id="GAA5048653.1"/>
    </source>
</evidence>
<accession>A0ABP9K1V7</accession>
<name>A0ABP9K1V7_9SPHN</name>
<comment type="caution">
    <text evidence="1">The sequence shown here is derived from an EMBL/GenBank/DDBJ whole genome shotgun (WGS) entry which is preliminary data.</text>
</comment>
<evidence type="ECO:0000313" key="2">
    <source>
        <dbReference type="Proteomes" id="UP001500518"/>
    </source>
</evidence>
<sequence>MTEALQTENHNLDRFVRAQAGIYRTALAELQAGEKRTHWMWFIFPQMQGLGKSANARTYAIHSREEARAYLDHELLGLRLLECTQAMLAHAGMRKPVEILGPIDTMKFRSSMTLFEAVADDPKPFAQALDQMCNGDRDKATLELI</sequence>
<proteinExistence type="predicted"/>
<dbReference type="InterPro" id="IPR014937">
    <property type="entry name" value="DUF1810"/>
</dbReference>
<dbReference type="Pfam" id="PF08837">
    <property type="entry name" value="DUF1810"/>
    <property type="match status" value="1"/>
</dbReference>
<dbReference type="Proteomes" id="UP001500518">
    <property type="component" value="Unassembled WGS sequence"/>
</dbReference>
<dbReference type="RefSeq" id="WP_346031660.1">
    <property type="nucleotide sequence ID" value="NZ_BAABHV010000005.1"/>
</dbReference>
<dbReference type="PIRSF" id="PIRSF008546">
    <property type="entry name" value="UCP008546"/>
    <property type="match status" value="1"/>
</dbReference>
<gene>
    <name evidence="1" type="ORF">GCM10023208_06020</name>
</gene>
<dbReference type="InterPro" id="IPR036287">
    <property type="entry name" value="Rv1873-like_sf"/>
</dbReference>
<reference evidence="2" key="1">
    <citation type="journal article" date="2019" name="Int. J. Syst. Evol. Microbiol.">
        <title>The Global Catalogue of Microorganisms (GCM) 10K type strain sequencing project: providing services to taxonomists for standard genome sequencing and annotation.</title>
        <authorList>
            <consortium name="The Broad Institute Genomics Platform"/>
            <consortium name="The Broad Institute Genome Sequencing Center for Infectious Disease"/>
            <person name="Wu L."/>
            <person name="Ma J."/>
        </authorList>
    </citation>
    <scope>NUCLEOTIDE SEQUENCE [LARGE SCALE GENOMIC DNA]</scope>
    <source>
        <strain evidence="2">JCM 18014</strain>
    </source>
</reference>
<dbReference type="Gene3D" id="1.25.40.380">
    <property type="entry name" value="Protein of unknown function DUF1810"/>
    <property type="match status" value="1"/>
</dbReference>
<keyword evidence="2" id="KW-1185">Reference proteome</keyword>